<organism evidence="1 2">
    <name type="scientific">Lusitaniella coriacea LEGE 07157</name>
    <dbReference type="NCBI Taxonomy" id="945747"/>
    <lineage>
        <taxon>Bacteria</taxon>
        <taxon>Bacillati</taxon>
        <taxon>Cyanobacteriota</taxon>
        <taxon>Cyanophyceae</taxon>
        <taxon>Spirulinales</taxon>
        <taxon>Lusitaniellaceae</taxon>
        <taxon>Lusitaniella</taxon>
    </lineage>
</organism>
<name>A0A8J7DW45_9CYAN</name>
<evidence type="ECO:0008006" key="3">
    <source>
        <dbReference type="Google" id="ProtNLM"/>
    </source>
</evidence>
<dbReference type="InterPro" id="IPR037883">
    <property type="entry name" value="Knr4/Smi1-like_sf"/>
</dbReference>
<dbReference type="AlphaFoldDB" id="A0A8J7DW45"/>
<protein>
    <recommendedName>
        <fullName evidence="3">SMI1/KNR4 family protein</fullName>
    </recommendedName>
</protein>
<dbReference type="SUPFAM" id="SSF160631">
    <property type="entry name" value="SMI1/KNR4-like"/>
    <property type="match status" value="1"/>
</dbReference>
<reference evidence="1" key="1">
    <citation type="submission" date="2020-10" db="EMBL/GenBank/DDBJ databases">
        <authorList>
            <person name="Castelo-Branco R."/>
            <person name="Eusebio N."/>
            <person name="Adriana R."/>
            <person name="Vieira A."/>
            <person name="Brugerolle De Fraissinette N."/>
            <person name="Rezende De Castro R."/>
            <person name="Schneider M.P."/>
            <person name="Vasconcelos V."/>
            <person name="Leao P.N."/>
        </authorList>
    </citation>
    <scope>NUCLEOTIDE SEQUENCE</scope>
    <source>
        <strain evidence="1">LEGE 07157</strain>
    </source>
</reference>
<evidence type="ECO:0000313" key="2">
    <source>
        <dbReference type="Proteomes" id="UP000654482"/>
    </source>
</evidence>
<dbReference type="Proteomes" id="UP000654482">
    <property type="component" value="Unassembled WGS sequence"/>
</dbReference>
<gene>
    <name evidence="1" type="ORF">IQ249_10000</name>
</gene>
<sequence length="179" mass="21194">MNNLEKIKTICASIRSVNKETRVRRGISKKKIFSSFKSVGLTPPSELVELYNWHNGIYGLNPFLEFYSLEDSLEQYCFNKQLKSDIPDFQWKKNWHTVLDQNADIQICLDLKTLELYSVDVECSATTKIAEHYSHYLDAMLFLFQSGQYTFNTECKYFEVREEVWKEIAEKYKIKSIWV</sequence>
<evidence type="ECO:0000313" key="1">
    <source>
        <dbReference type="EMBL" id="MBE9116227.1"/>
    </source>
</evidence>
<keyword evidence="2" id="KW-1185">Reference proteome</keyword>
<comment type="caution">
    <text evidence="1">The sequence shown here is derived from an EMBL/GenBank/DDBJ whole genome shotgun (WGS) entry which is preliminary data.</text>
</comment>
<dbReference type="Gene3D" id="3.40.1580.10">
    <property type="entry name" value="SMI1/KNR4-like"/>
    <property type="match status" value="1"/>
</dbReference>
<proteinExistence type="predicted"/>
<dbReference type="EMBL" id="JADEWZ010000012">
    <property type="protein sequence ID" value="MBE9116227.1"/>
    <property type="molecule type" value="Genomic_DNA"/>
</dbReference>
<dbReference type="RefSeq" id="WP_194029320.1">
    <property type="nucleotide sequence ID" value="NZ_JADEWZ010000012.1"/>
</dbReference>
<accession>A0A8J7DW45</accession>